<feature type="compositionally biased region" description="Basic and acidic residues" evidence="5">
    <location>
        <begin position="744"/>
        <end position="754"/>
    </location>
</feature>
<proteinExistence type="predicted"/>
<evidence type="ECO:0000256" key="3">
    <source>
        <dbReference type="ARBA" id="ARBA00022737"/>
    </source>
</evidence>
<dbReference type="Pfam" id="PF13855">
    <property type="entry name" value="LRR_8"/>
    <property type="match status" value="1"/>
</dbReference>
<dbReference type="Gene3D" id="3.80.10.10">
    <property type="entry name" value="Ribonuclease Inhibitor"/>
    <property type="match status" value="2"/>
</dbReference>
<evidence type="ECO:0000313" key="8">
    <source>
        <dbReference type="Proteomes" id="UP000515135"/>
    </source>
</evidence>
<feature type="chain" id="PRO_5027975600" evidence="6">
    <location>
        <begin position="22"/>
        <end position="997"/>
    </location>
</feature>
<evidence type="ECO:0000256" key="1">
    <source>
        <dbReference type="ARBA" id="ARBA00022614"/>
    </source>
</evidence>
<dbReference type="RefSeq" id="XP_019630293.1">
    <property type="nucleotide sequence ID" value="XM_019774734.1"/>
</dbReference>
<keyword evidence="2 6" id="KW-0732">Signal</keyword>
<evidence type="ECO:0000256" key="2">
    <source>
        <dbReference type="ARBA" id="ARBA00022729"/>
    </source>
</evidence>
<dbReference type="SUPFAM" id="SSF48726">
    <property type="entry name" value="Immunoglobulin"/>
    <property type="match status" value="1"/>
</dbReference>
<dbReference type="InterPro" id="IPR007110">
    <property type="entry name" value="Ig-like_dom"/>
</dbReference>
<keyword evidence="1" id="KW-0433">Leucine-rich repeat</keyword>
<evidence type="ECO:0000259" key="7">
    <source>
        <dbReference type="PROSITE" id="PS50835"/>
    </source>
</evidence>
<dbReference type="InterPro" id="IPR013783">
    <property type="entry name" value="Ig-like_fold"/>
</dbReference>
<dbReference type="PROSITE" id="PS50835">
    <property type="entry name" value="IG_LIKE"/>
    <property type="match status" value="1"/>
</dbReference>
<dbReference type="PANTHER" id="PTHR24366:SF167">
    <property type="match status" value="1"/>
</dbReference>
<keyword evidence="4" id="KW-1015">Disulfide bond</keyword>
<feature type="region of interest" description="Disordered" evidence="5">
    <location>
        <begin position="465"/>
        <end position="608"/>
    </location>
</feature>
<sequence>MAHSSLLGLVVFLTWSGAGHTASYPNLECCCSTKMYTYEGNFRDDTTQLTCSKAYSLHSIPKPLPTGLKRFEIWNQNIPNITPGDFPSLQYLEILTIFESQVVTIQPRSFQTLPNLSQLSITKNKITRLEAETFRGLTKLESLKLNINRLHYIDDAAFVGLARLRKLSLSSNCLSSIPQGTYQSPWPLEFTMTFNPLTSLIAPEELKHVSRLVLAQNGLPCDCKLRDMKRWTRNKQWIIKCGTYPYKRIQTLSLDDLKCDYKVSVSSDYGTVTGNVSLTCQTDCQEGLDLTFSWIAPNGDLLSSTREYSRAYTDVRESYCKETPVTRRETKKTCYSVLHISTLRRGMEGRYTCLVTANHANAASASTVLTVASTEPPNELQKATNETSTRTYTYTYASQSQTTCTPTWDATTAMGGKGVETEAATSSPGRGLSPMQLVLVGLAPVVGCSVIVMVIAVCVSKCKGDRQRDNANGHRRRYYGNDDQISDTDSAARGVSYENDDQFSDTEGKNGVHYENDDQFSDTGVGKRNEYENDDRFSDRDCTHGGQYENNDQFSDDDDDVASKHPRRTVPQNLPCKKPGKTPSLAKAESDRPRRNQKVTRDRPRVKSNVLRVLADVHAQAQANGQYDNDNKATGLCNTANATRSRPKAKSNVLRVLAEVHAQAQASGHYDNDTNASGIIKSKATTSSDNVASDGGQYDNERPVTDSVTTPASEATKRSDDGSDSDMTLPTHSPGEDTGNGEKTQSEGKADDRNITSTSACADDVSDNDYITFPGEENVDGKTGKRKDAKQEGAHTNVTFPGEENDEEWQKEAEKKGEHTPDIDTDSSNAEDNSDHTYVTFPAEENDENERETERPNGQASDLDVVPINSDDISDHVYVTFPETENAKEDENETKPQEGHMLDSETDSSNIEEDSSDHFYVTFPGHGEENDEKQQGPSGKMDEPVSDLDTASSNTEENSGHAYVTSSGEENDEETAKRGREDGRTCVKLTQLYFTQK</sequence>
<dbReference type="SUPFAM" id="SSF52058">
    <property type="entry name" value="L domain-like"/>
    <property type="match status" value="1"/>
</dbReference>
<dbReference type="SMART" id="SM00409">
    <property type="entry name" value="IG"/>
    <property type="match status" value="1"/>
</dbReference>
<evidence type="ECO:0000256" key="6">
    <source>
        <dbReference type="SAM" id="SignalP"/>
    </source>
</evidence>
<evidence type="ECO:0000256" key="5">
    <source>
        <dbReference type="SAM" id="MobiDB-lite"/>
    </source>
</evidence>
<gene>
    <name evidence="9" type="primary">LOC109474439</name>
</gene>
<dbReference type="InterPro" id="IPR032675">
    <property type="entry name" value="LRR_dom_sf"/>
</dbReference>
<feature type="domain" description="Ig-like" evidence="7">
    <location>
        <begin position="245"/>
        <end position="370"/>
    </location>
</feature>
<feature type="region of interest" description="Disordered" evidence="5">
    <location>
        <begin position="681"/>
        <end position="984"/>
    </location>
</feature>
<evidence type="ECO:0000313" key="9">
    <source>
        <dbReference type="RefSeq" id="XP_019630293.1"/>
    </source>
</evidence>
<dbReference type="Proteomes" id="UP000515135">
    <property type="component" value="Unplaced"/>
</dbReference>
<feature type="compositionally biased region" description="Acidic residues" evidence="5">
    <location>
        <begin position="904"/>
        <end position="915"/>
    </location>
</feature>
<dbReference type="Gene3D" id="2.60.40.10">
    <property type="entry name" value="Immunoglobulins"/>
    <property type="match status" value="1"/>
</dbReference>
<feature type="compositionally biased region" description="Polar residues" evidence="5">
    <location>
        <begin position="681"/>
        <end position="691"/>
    </location>
</feature>
<dbReference type="KEGG" id="bbel:109474439"/>
<name>A0A6P4Z186_BRABE</name>
<dbReference type="SMART" id="SM00369">
    <property type="entry name" value="LRR_TYP"/>
    <property type="match status" value="3"/>
</dbReference>
<feature type="compositionally biased region" description="Basic and acidic residues" evidence="5">
    <location>
        <begin position="588"/>
        <end position="605"/>
    </location>
</feature>
<dbReference type="InterPro" id="IPR003599">
    <property type="entry name" value="Ig_sub"/>
</dbReference>
<dbReference type="PROSITE" id="PS51450">
    <property type="entry name" value="LRR"/>
    <property type="match status" value="1"/>
</dbReference>
<dbReference type="PANTHER" id="PTHR24366">
    <property type="entry name" value="IG(IMMUNOGLOBULIN) AND LRR(LEUCINE RICH REPEAT) DOMAINS"/>
    <property type="match status" value="1"/>
</dbReference>
<keyword evidence="3" id="KW-0677">Repeat</keyword>
<dbReference type="GeneID" id="109474439"/>
<feature type="compositionally biased region" description="Basic and acidic residues" evidence="5">
    <location>
        <begin position="974"/>
        <end position="984"/>
    </location>
</feature>
<feature type="compositionally biased region" description="Basic and acidic residues" evidence="5">
    <location>
        <begin position="808"/>
        <end position="822"/>
    </location>
</feature>
<dbReference type="OrthoDB" id="660555at2759"/>
<dbReference type="InterPro" id="IPR036179">
    <property type="entry name" value="Ig-like_dom_sf"/>
</dbReference>
<dbReference type="InterPro" id="IPR003591">
    <property type="entry name" value="Leu-rich_rpt_typical-subtyp"/>
</dbReference>
<organism evidence="8 9">
    <name type="scientific">Branchiostoma belcheri</name>
    <name type="common">Amphioxus</name>
    <dbReference type="NCBI Taxonomy" id="7741"/>
    <lineage>
        <taxon>Eukaryota</taxon>
        <taxon>Metazoa</taxon>
        <taxon>Chordata</taxon>
        <taxon>Cephalochordata</taxon>
        <taxon>Leptocardii</taxon>
        <taxon>Amphioxiformes</taxon>
        <taxon>Branchiostomatidae</taxon>
        <taxon>Branchiostoma</taxon>
    </lineage>
</organism>
<feature type="compositionally biased region" description="Basic and acidic residues" evidence="5">
    <location>
        <begin position="525"/>
        <end position="543"/>
    </location>
</feature>
<dbReference type="AlphaFoldDB" id="A0A6P4Z186"/>
<protein>
    <submittedName>
        <fullName evidence="9">Uncharacterized protein LOC109474439</fullName>
    </submittedName>
</protein>
<feature type="compositionally biased region" description="Basic and acidic residues" evidence="5">
    <location>
        <begin position="506"/>
        <end position="516"/>
    </location>
</feature>
<accession>A0A6P4Z186</accession>
<dbReference type="InterPro" id="IPR001611">
    <property type="entry name" value="Leu-rich_rpt"/>
</dbReference>
<reference evidence="9" key="1">
    <citation type="submission" date="2025-08" db="UniProtKB">
        <authorList>
            <consortium name="RefSeq"/>
        </authorList>
    </citation>
    <scope>IDENTIFICATION</scope>
    <source>
        <tissue evidence="9">Gonad</tissue>
    </source>
</reference>
<keyword evidence="8" id="KW-1185">Reference proteome</keyword>
<evidence type="ECO:0000256" key="4">
    <source>
        <dbReference type="ARBA" id="ARBA00023157"/>
    </source>
</evidence>
<feature type="compositionally biased region" description="Basic and acidic residues" evidence="5">
    <location>
        <begin position="885"/>
        <end position="903"/>
    </location>
</feature>
<feature type="signal peptide" evidence="6">
    <location>
        <begin position="1"/>
        <end position="21"/>
    </location>
</feature>